<dbReference type="RefSeq" id="WP_378213210.1">
    <property type="nucleotide sequence ID" value="NZ_JBHUOJ010000033.1"/>
</dbReference>
<evidence type="ECO:0000313" key="2">
    <source>
        <dbReference type="EMBL" id="MFD2834628.1"/>
    </source>
</evidence>
<proteinExistence type="predicted"/>
<accession>A0ABW5XB55</accession>
<feature type="signal peptide" evidence="1">
    <location>
        <begin position="1"/>
        <end position="22"/>
    </location>
</feature>
<feature type="chain" id="PRO_5045694566" description="CarboxypepD_reg-like domain-containing protein" evidence="1">
    <location>
        <begin position="23"/>
        <end position="261"/>
    </location>
</feature>
<protein>
    <recommendedName>
        <fullName evidence="4">CarboxypepD_reg-like domain-containing protein</fullName>
    </recommendedName>
</protein>
<keyword evidence="3" id="KW-1185">Reference proteome</keyword>
<evidence type="ECO:0000313" key="3">
    <source>
        <dbReference type="Proteomes" id="UP001597438"/>
    </source>
</evidence>
<dbReference type="EMBL" id="JBHUOJ010000033">
    <property type="protein sequence ID" value="MFD2834628.1"/>
    <property type="molecule type" value="Genomic_DNA"/>
</dbReference>
<comment type="caution">
    <text evidence="2">The sequence shown here is derived from an EMBL/GenBank/DDBJ whole genome shotgun (WGS) entry which is preliminary data.</text>
</comment>
<keyword evidence="1" id="KW-0732">Signal</keyword>
<evidence type="ECO:0000256" key="1">
    <source>
        <dbReference type="SAM" id="SignalP"/>
    </source>
</evidence>
<gene>
    <name evidence="2" type="ORF">ACFSYS_15160</name>
</gene>
<dbReference type="Proteomes" id="UP001597438">
    <property type="component" value="Unassembled WGS sequence"/>
</dbReference>
<sequence>MKKIKYLILLIFISNAANYLHAQEEIMLEGRIISDSLVPQSVNVVNLNIEKGSLSKEDGSFQIPVRVNDSILFSSLQFETRIIVISEEIFEKKNLVMRVYPKMNELDEIRISDIKLTGNLGEDIQQIKTFKREMYGIPENTVPISQNERMMYTATHSAGGIPLDLLLNTINGKINMLKKVRKNDVLSKYAERGLNTAGISFFVNDLGIENDEVINYLYYCAEKPEFRHLIDVKDVFGILQFYSENLAGFEQLRNGKNDPEN</sequence>
<evidence type="ECO:0008006" key="4">
    <source>
        <dbReference type="Google" id="ProtNLM"/>
    </source>
</evidence>
<reference evidence="3" key="1">
    <citation type="journal article" date="2019" name="Int. J. Syst. Evol. Microbiol.">
        <title>The Global Catalogue of Microorganisms (GCM) 10K type strain sequencing project: providing services to taxonomists for standard genome sequencing and annotation.</title>
        <authorList>
            <consortium name="The Broad Institute Genomics Platform"/>
            <consortium name="The Broad Institute Genome Sequencing Center for Infectious Disease"/>
            <person name="Wu L."/>
            <person name="Ma J."/>
        </authorList>
    </citation>
    <scope>NUCLEOTIDE SEQUENCE [LARGE SCALE GENOMIC DNA]</scope>
    <source>
        <strain evidence="3">KCTC 52925</strain>
    </source>
</reference>
<name>A0ABW5XB55_9FLAO</name>
<organism evidence="2 3">
    <name type="scientific">Christiangramia antarctica</name>
    <dbReference type="NCBI Taxonomy" id="2058158"/>
    <lineage>
        <taxon>Bacteria</taxon>
        <taxon>Pseudomonadati</taxon>
        <taxon>Bacteroidota</taxon>
        <taxon>Flavobacteriia</taxon>
        <taxon>Flavobacteriales</taxon>
        <taxon>Flavobacteriaceae</taxon>
        <taxon>Christiangramia</taxon>
    </lineage>
</organism>